<comment type="caution">
    <text evidence="6">The sequence shown here is derived from an EMBL/GenBank/DDBJ whole genome shotgun (WGS) entry which is preliminary data.</text>
</comment>
<name>A0ABU0W285_9RHOB</name>
<dbReference type="InterPro" id="IPR001638">
    <property type="entry name" value="Solute-binding_3/MltF_N"/>
</dbReference>
<keyword evidence="2" id="KW-0813">Transport</keyword>
<dbReference type="EMBL" id="JAVDBT010000023">
    <property type="protein sequence ID" value="MDQ2068119.1"/>
    <property type="molecule type" value="Genomic_DNA"/>
</dbReference>
<comment type="similarity">
    <text evidence="1">Belongs to the bacterial solute-binding protein 3 family.</text>
</comment>
<proteinExistence type="inferred from homology"/>
<dbReference type="Proteomes" id="UP001239680">
    <property type="component" value="Unassembled WGS sequence"/>
</dbReference>
<dbReference type="Pfam" id="PF00497">
    <property type="entry name" value="SBP_bac_3"/>
    <property type="match status" value="1"/>
</dbReference>
<feature type="domain" description="Solute-binding protein family 3/N-terminal" evidence="5">
    <location>
        <begin position="39"/>
        <end position="270"/>
    </location>
</feature>
<feature type="signal peptide" evidence="4">
    <location>
        <begin position="1"/>
        <end position="25"/>
    </location>
</feature>
<dbReference type="CDD" id="cd13692">
    <property type="entry name" value="PBP2_BztA"/>
    <property type="match status" value="1"/>
</dbReference>
<dbReference type="RefSeq" id="WP_306681826.1">
    <property type="nucleotide sequence ID" value="NZ_JAVDBT010000023.1"/>
</dbReference>
<reference evidence="6 7" key="1">
    <citation type="submission" date="2023-08" db="EMBL/GenBank/DDBJ databases">
        <title>Characterization of two Paracoccaceae strains isolated from Phycosphere and proposal of Xinfangfangia lacusdiani sp. nov.</title>
        <authorList>
            <person name="Deng Y."/>
            <person name="Zhang Y.Q."/>
        </authorList>
    </citation>
    <scope>NUCLEOTIDE SEQUENCE [LARGE SCALE GENOMIC DNA]</scope>
    <source>
        <strain evidence="6 7">CPCC 101601</strain>
    </source>
</reference>
<organism evidence="6 7">
    <name type="scientific">Pseudogemmobacter lacusdianii</name>
    <dbReference type="NCBI Taxonomy" id="3069608"/>
    <lineage>
        <taxon>Bacteria</taxon>
        <taxon>Pseudomonadati</taxon>
        <taxon>Pseudomonadota</taxon>
        <taxon>Alphaproteobacteria</taxon>
        <taxon>Rhodobacterales</taxon>
        <taxon>Paracoccaceae</taxon>
        <taxon>Pseudogemmobacter</taxon>
    </lineage>
</organism>
<gene>
    <name evidence="6" type="ORF">Q9295_17235</name>
</gene>
<dbReference type="InterPro" id="IPR051455">
    <property type="entry name" value="Bact_solute-bind_prot3"/>
</dbReference>
<dbReference type="SUPFAM" id="SSF53850">
    <property type="entry name" value="Periplasmic binding protein-like II"/>
    <property type="match status" value="1"/>
</dbReference>
<dbReference type="SMART" id="SM00062">
    <property type="entry name" value="PBPb"/>
    <property type="match status" value="1"/>
</dbReference>
<evidence type="ECO:0000313" key="7">
    <source>
        <dbReference type="Proteomes" id="UP001239680"/>
    </source>
</evidence>
<evidence type="ECO:0000313" key="6">
    <source>
        <dbReference type="EMBL" id="MDQ2068119.1"/>
    </source>
</evidence>
<evidence type="ECO:0000256" key="3">
    <source>
        <dbReference type="ARBA" id="ARBA00022729"/>
    </source>
</evidence>
<dbReference type="Gene3D" id="3.40.190.10">
    <property type="entry name" value="Periplasmic binding protein-like II"/>
    <property type="match status" value="2"/>
</dbReference>
<accession>A0ABU0W285</accession>
<evidence type="ECO:0000256" key="2">
    <source>
        <dbReference type="ARBA" id="ARBA00022448"/>
    </source>
</evidence>
<evidence type="ECO:0000256" key="1">
    <source>
        <dbReference type="ARBA" id="ARBA00010333"/>
    </source>
</evidence>
<evidence type="ECO:0000256" key="4">
    <source>
        <dbReference type="SAM" id="SignalP"/>
    </source>
</evidence>
<sequence length="346" mass="36676">MTKFSKLIAAGSVVAAGLSASVAIAGHGDTLAAVKERGTFNCTGHNGSYLGLAEVDANGNWKGFDIDVCRAVATAIFGTHEGHVSFVPTSWAQRWPALQSGEIDAVIKATGWTIGRDGELGFQFSNAYLLAPTKVLVRKELGATTVADLDGGSVCVPAGTAQEVAMAGYLERIGTTMEFVVSEKTEESEAAYLSGRCDAFVQWDVQLATLRLKAENPDDHMILSDSIAAEPVAAVVRQGDDNWVDIINFTLSTLVAAEEAGVTSANVDEMRANPPSPSVGMMLGVTPGYGSGVGLSDDFGYNIIKTLGNYSEIWERNLGMDSPYKLERGVNALWQNGGVLWPLLIH</sequence>
<dbReference type="PANTHER" id="PTHR30085:SF7">
    <property type="entry name" value="AMINO-ACID ABC TRANSPORTER-BINDING PROTEIN YHDW-RELATED"/>
    <property type="match status" value="1"/>
</dbReference>
<protein>
    <submittedName>
        <fullName evidence="6">Amino acid ABC transporter substrate-binding protein</fullName>
    </submittedName>
</protein>
<dbReference type="PANTHER" id="PTHR30085">
    <property type="entry name" value="AMINO ACID ABC TRANSPORTER PERMEASE"/>
    <property type="match status" value="1"/>
</dbReference>
<feature type="chain" id="PRO_5045645686" evidence="4">
    <location>
        <begin position="26"/>
        <end position="346"/>
    </location>
</feature>
<evidence type="ECO:0000259" key="5">
    <source>
        <dbReference type="SMART" id="SM00062"/>
    </source>
</evidence>
<keyword evidence="3 4" id="KW-0732">Signal</keyword>
<keyword evidence="7" id="KW-1185">Reference proteome</keyword>